<keyword evidence="3 9" id="KW-0064">Aspartyl protease</keyword>
<feature type="disulfide bond" evidence="8">
    <location>
        <begin position="325"/>
        <end position="360"/>
    </location>
</feature>
<dbReference type="SUPFAM" id="SSF50630">
    <property type="entry name" value="Acid proteases"/>
    <property type="match status" value="1"/>
</dbReference>
<gene>
    <name evidence="12" type="ORF">BB560_002707</name>
</gene>
<evidence type="ECO:0000256" key="8">
    <source>
        <dbReference type="PIRSR" id="PIRSR601461-2"/>
    </source>
</evidence>
<evidence type="ECO:0000256" key="3">
    <source>
        <dbReference type="ARBA" id="ARBA00022750"/>
    </source>
</evidence>
<feature type="active site" evidence="7">
    <location>
        <position position="100"/>
    </location>
</feature>
<organism evidence="12 13">
    <name type="scientific">Smittium megazygosporum</name>
    <dbReference type="NCBI Taxonomy" id="133381"/>
    <lineage>
        <taxon>Eukaryota</taxon>
        <taxon>Fungi</taxon>
        <taxon>Fungi incertae sedis</taxon>
        <taxon>Zoopagomycota</taxon>
        <taxon>Kickxellomycotina</taxon>
        <taxon>Harpellomycetes</taxon>
        <taxon>Harpellales</taxon>
        <taxon>Legeriomycetaceae</taxon>
        <taxon>Smittium</taxon>
    </lineage>
</organism>
<dbReference type="OrthoDB" id="15189at2759"/>
<dbReference type="InterPro" id="IPR021109">
    <property type="entry name" value="Peptidase_aspartic_dom_sf"/>
</dbReference>
<keyword evidence="6 8" id="KW-1015">Disulfide bond</keyword>
<dbReference type="GO" id="GO:0006508">
    <property type="term" value="P:proteolysis"/>
    <property type="evidence" value="ECO:0007669"/>
    <property type="project" value="UniProtKB-KW"/>
</dbReference>
<evidence type="ECO:0000256" key="5">
    <source>
        <dbReference type="ARBA" id="ARBA00023145"/>
    </source>
</evidence>
<dbReference type="PANTHER" id="PTHR47966:SF51">
    <property type="entry name" value="BETA-SITE APP-CLEAVING ENZYME, ISOFORM A-RELATED"/>
    <property type="match status" value="1"/>
</dbReference>
<keyword evidence="4 9" id="KW-0378">Hydrolase</keyword>
<keyword evidence="10" id="KW-0732">Signal</keyword>
<dbReference type="STRING" id="133381.A0A2T9ZE60"/>
<dbReference type="Proteomes" id="UP000245609">
    <property type="component" value="Unassembled WGS sequence"/>
</dbReference>
<evidence type="ECO:0000256" key="10">
    <source>
        <dbReference type="SAM" id="SignalP"/>
    </source>
</evidence>
<reference evidence="12 13" key="1">
    <citation type="journal article" date="2018" name="MBio">
        <title>Comparative Genomics Reveals the Core Gene Toolbox for the Fungus-Insect Symbiosis.</title>
        <authorList>
            <person name="Wang Y."/>
            <person name="Stata M."/>
            <person name="Wang W."/>
            <person name="Stajich J.E."/>
            <person name="White M.M."/>
            <person name="Moncalvo J.M."/>
        </authorList>
    </citation>
    <scope>NUCLEOTIDE SEQUENCE [LARGE SCALE GENOMIC DNA]</scope>
    <source>
        <strain evidence="12 13">SC-DP-2</strain>
    </source>
</reference>
<keyword evidence="5" id="KW-0865">Zymogen</keyword>
<dbReference type="InterPro" id="IPR001461">
    <property type="entry name" value="Aspartic_peptidase_A1"/>
</dbReference>
<dbReference type="PROSITE" id="PS00141">
    <property type="entry name" value="ASP_PROTEASE"/>
    <property type="match status" value="2"/>
</dbReference>
<evidence type="ECO:0000256" key="2">
    <source>
        <dbReference type="ARBA" id="ARBA00022670"/>
    </source>
</evidence>
<protein>
    <recommendedName>
        <fullName evidence="11">Peptidase A1 domain-containing protein</fullName>
    </recommendedName>
</protein>
<accession>A0A2T9ZE60</accession>
<dbReference type="InterPro" id="IPR033121">
    <property type="entry name" value="PEPTIDASE_A1"/>
</dbReference>
<evidence type="ECO:0000259" key="11">
    <source>
        <dbReference type="PROSITE" id="PS51767"/>
    </source>
</evidence>
<comment type="similarity">
    <text evidence="1 9">Belongs to the peptidase A1 family.</text>
</comment>
<comment type="caution">
    <text evidence="12">The sequence shown here is derived from an EMBL/GenBank/DDBJ whole genome shotgun (WGS) entry which is preliminary data.</text>
</comment>
<evidence type="ECO:0000313" key="12">
    <source>
        <dbReference type="EMBL" id="PVV02827.1"/>
    </source>
</evidence>
<feature type="signal peptide" evidence="10">
    <location>
        <begin position="1"/>
        <end position="25"/>
    </location>
</feature>
<sequence>MFIKSRVFKYAILFLNYLLAHGTLGINTNIDVNFRYSPKKINTSIKTQSQACTTSAQDDKAWNRNEDPEDSIDLINVTNSYYYGRIFIGNPPQEFNVTFDTGSSKIWIPGIKCESFSCKQHSKYDRSKSKSFKDEYTQFSVNYGVGSIKGSLGKETVWLGSLKLKNTSFISTTEQDDVFNLSQSVFDGIFGLSFDYFFSPLHKIVDKLKSKKKFFTFDLTKGHNSVGKLRFGNYGPNFEKKNIAWIKTIQQGIWSVLLKGLYYGSHKISTTYSKSMDDQGPCNSFTTKEVALVDTGASFIMADTETVNAVNDMMGANKTNGKIDCNKIPFLKPISIALDNELFSVYPEEYIIHDSLTNSCFSSIVPKRKGPPLILGVSFLSNYHSIFDVENSRIGLDDTNLNLLLLA</sequence>
<evidence type="ECO:0000313" key="13">
    <source>
        <dbReference type="Proteomes" id="UP000245609"/>
    </source>
</evidence>
<feature type="disulfide bond" evidence="8">
    <location>
        <begin position="113"/>
        <end position="118"/>
    </location>
</feature>
<name>A0A2T9ZE60_9FUNG</name>
<evidence type="ECO:0000256" key="1">
    <source>
        <dbReference type="ARBA" id="ARBA00007447"/>
    </source>
</evidence>
<evidence type="ECO:0000256" key="7">
    <source>
        <dbReference type="PIRSR" id="PIRSR601461-1"/>
    </source>
</evidence>
<dbReference type="PRINTS" id="PR00792">
    <property type="entry name" value="PEPSIN"/>
</dbReference>
<feature type="active site" evidence="7">
    <location>
        <position position="294"/>
    </location>
</feature>
<evidence type="ECO:0000256" key="9">
    <source>
        <dbReference type="RuleBase" id="RU000454"/>
    </source>
</evidence>
<dbReference type="AlphaFoldDB" id="A0A2T9ZE60"/>
<keyword evidence="2 9" id="KW-0645">Protease</keyword>
<feature type="chain" id="PRO_5015532314" description="Peptidase A1 domain-containing protein" evidence="10">
    <location>
        <begin position="26"/>
        <end position="407"/>
    </location>
</feature>
<dbReference type="PROSITE" id="PS51767">
    <property type="entry name" value="PEPTIDASE_A1"/>
    <property type="match status" value="1"/>
</dbReference>
<dbReference type="Gene3D" id="2.40.70.10">
    <property type="entry name" value="Acid Proteases"/>
    <property type="match status" value="2"/>
</dbReference>
<dbReference type="Pfam" id="PF00026">
    <property type="entry name" value="Asp"/>
    <property type="match status" value="1"/>
</dbReference>
<evidence type="ECO:0000256" key="6">
    <source>
        <dbReference type="ARBA" id="ARBA00023157"/>
    </source>
</evidence>
<dbReference type="EMBL" id="MBFS01000322">
    <property type="protein sequence ID" value="PVV02827.1"/>
    <property type="molecule type" value="Genomic_DNA"/>
</dbReference>
<dbReference type="GO" id="GO:0004190">
    <property type="term" value="F:aspartic-type endopeptidase activity"/>
    <property type="evidence" value="ECO:0007669"/>
    <property type="project" value="UniProtKB-KW"/>
</dbReference>
<feature type="domain" description="Peptidase A1" evidence="11">
    <location>
        <begin position="82"/>
        <end position="397"/>
    </location>
</feature>
<dbReference type="InterPro" id="IPR001969">
    <property type="entry name" value="Aspartic_peptidase_AS"/>
</dbReference>
<keyword evidence="13" id="KW-1185">Reference proteome</keyword>
<dbReference type="FunFam" id="2.40.70.10:FF:000008">
    <property type="entry name" value="Cathepsin D"/>
    <property type="match status" value="1"/>
</dbReference>
<proteinExistence type="inferred from homology"/>
<evidence type="ECO:0000256" key="4">
    <source>
        <dbReference type="ARBA" id="ARBA00022801"/>
    </source>
</evidence>
<dbReference type="PANTHER" id="PTHR47966">
    <property type="entry name" value="BETA-SITE APP-CLEAVING ENZYME, ISOFORM A-RELATED"/>
    <property type="match status" value="1"/>
</dbReference>